<feature type="signal peptide" evidence="2">
    <location>
        <begin position="1"/>
        <end position="33"/>
    </location>
</feature>
<feature type="chain" id="PRO_5044786943" evidence="2">
    <location>
        <begin position="34"/>
        <end position="85"/>
    </location>
</feature>
<proteinExistence type="predicted"/>
<keyword evidence="4" id="KW-1185">Reference proteome</keyword>
<protein>
    <submittedName>
        <fullName evidence="3">Uncharacterized protein</fullName>
    </submittedName>
</protein>
<dbReference type="AlphaFoldDB" id="A0ABC8XCI4"/>
<name>A0ABC8XCI4_9POAL</name>
<evidence type="ECO:0000313" key="4">
    <source>
        <dbReference type="Proteomes" id="UP001497457"/>
    </source>
</evidence>
<dbReference type="EMBL" id="OZ075124">
    <property type="protein sequence ID" value="CAL4923917.1"/>
    <property type="molecule type" value="Genomic_DNA"/>
</dbReference>
<dbReference type="Proteomes" id="UP001497457">
    <property type="component" value="Chromosome 14rd"/>
</dbReference>
<evidence type="ECO:0000313" key="3">
    <source>
        <dbReference type="EMBL" id="CAL4923917.1"/>
    </source>
</evidence>
<evidence type="ECO:0000256" key="2">
    <source>
        <dbReference type="SAM" id="SignalP"/>
    </source>
</evidence>
<evidence type="ECO:0000256" key="1">
    <source>
        <dbReference type="SAM" id="MobiDB-lite"/>
    </source>
</evidence>
<sequence>MLSIEMEKRPLGMVVFLMAFLVISAMHAAPAQAESGRALAGSISGRTLDPNRPHHDTLIPDKPGGGRGRGRECTSIYECPSAAKP</sequence>
<reference evidence="3 4" key="2">
    <citation type="submission" date="2024-10" db="EMBL/GenBank/DDBJ databases">
        <authorList>
            <person name="Ryan C."/>
        </authorList>
    </citation>
    <scope>NUCLEOTIDE SEQUENCE [LARGE SCALE GENOMIC DNA]</scope>
</reference>
<reference evidence="4" key="1">
    <citation type="submission" date="2024-06" db="EMBL/GenBank/DDBJ databases">
        <authorList>
            <person name="Ryan C."/>
        </authorList>
    </citation>
    <scope>NUCLEOTIDE SEQUENCE [LARGE SCALE GENOMIC DNA]</scope>
</reference>
<keyword evidence="2" id="KW-0732">Signal</keyword>
<feature type="compositionally biased region" description="Basic and acidic residues" evidence="1">
    <location>
        <begin position="49"/>
        <end position="59"/>
    </location>
</feature>
<feature type="region of interest" description="Disordered" evidence="1">
    <location>
        <begin position="34"/>
        <end position="85"/>
    </location>
</feature>
<organism evidence="3 4">
    <name type="scientific">Urochloa decumbens</name>
    <dbReference type="NCBI Taxonomy" id="240449"/>
    <lineage>
        <taxon>Eukaryota</taxon>
        <taxon>Viridiplantae</taxon>
        <taxon>Streptophyta</taxon>
        <taxon>Embryophyta</taxon>
        <taxon>Tracheophyta</taxon>
        <taxon>Spermatophyta</taxon>
        <taxon>Magnoliopsida</taxon>
        <taxon>Liliopsida</taxon>
        <taxon>Poales</taxon>
        <taxon>Poaceae</taxon>
        <taxon>PACMAD clade</taxon>
        <taxon>Panicoideae</taxon>
        <taxon>Panicodae</taxon>
        <taxon>Paniceae</taxon>
        <taxon>Melinidinae</taxon>
        <taxon>Urochloa</taxon>
    </lineage>
</organism>
<accession>A0ABC8XCI4</accession>
<gene>
    <name evidence="3" type="ORF">URODEC1_LOCUS22588</name>
</gene>